<evidence type="ECO:0000313" key="1">
    <source>
        <dbReference type="EMBL" id="WAA13709.1"/>
    </source>
</evidence>
<proteinExistence type="predicted"/>
<dbReference type="KEGG" id="fhl:OE105_06300"/>
<dbReference type="PANTHER" id="PTHR38448:SF2">
    <property type="entry name" value="REGULATORY PROTEIN YLBF"/>
    <property type="match status" value="1"/>
</dbReference>
<dbReference type="InterPro" id="IPR052767">
    <property type="entry name" value="Bact_com_dev_regulator"/>
</dbReference>
<dbReference type="RefSeq" id="WP_275421900.1">
    <property type="nucleotide sequence ID" value="NZ_CP106877.1"/>
</dbReference>
<keyword evidence="2" id="KW-1185">Reference proteome</keyword>
<gene>
    <name evidence="1" type="ORF">OE105_06300</name>
</gene>
<sequence>MLVTLERAQIIDHAEKLARMVIESDIVETYRHSLYMMRSNKETQRKIRRFVELKERYEEVERFGRYHPDYKTVMMNIRRAKREMDLDEHVANFKRAERDLQNLLDEISMLIGHSVSPNVKVATGNPFFETSHQGGCSVGGSCSCSVS</sequence>
<protein>
    <submittedName>
        <fullName evidence="1">YlbF family regulator</fullName>
    </submittedName>
</protein>
<dbReference type="Gene3D" id="1.20.1500.10">
    <property type="entry name" value="YheA/YmcA-like"/>
    <property type="match status" value="1"/>
</dbReference>
<name>A0A9E8S005_9BACI</name>
<dbReference type="AlphaFoldDB" id="A0A9E8S005"/>
<dbReference type="EMBL" id="CP106877">
    <property type="protein sequence ID" value="WAA13709.1"/>
    <property type="molecule type" value="Genomic_DNA"/>
</dbReference>
<accession>A0A9E8S005</accession>
<reference evidence="1" key="1">
    <citation type="submission" date="2022-09" db="EMBL/GenBank/DDBJ databases">
        <title>Complete Genomes of Fervidibacillus albus and Fervidibacillus halotolerans isolated from tidal flat sediments.</title>
        <authorList>
            <person name="Kwon K.K."/>
            <person name="Yang S.-H."/>
            <person name="Park M.J."/>
            <person name="Oh H.-M."/>
        </authorList>
    </citation>
    <scope>NUCLEOTIDE SEQUENCE</scope>
    <source>
        <strain evidence="1">MEBiC13594</strain>
    </source>
</reference>
<dbReference type="SUPFAM" id="SSF158622">
    <property type="entry name" value="YheA/YmcA-like"/>
    <property type="match status" value="1"/>
</dbReference>
<organism evidence="1 2">
    <name type="scientific">Fervidibacillus halotolerans</name>
    <dbReference type="NCBI Taxonomy" id="2980027"/>
    <lineage>
        <taxon>Bacteria</taxon>
        <taxon>Bacillati</taxon>
        <taxon>Bacillota</taxon>
        <taxon>Bacilli</taxon>
        <taxon>Bacillales</taxon>
        <taxon>Bacillaceae</taxon>
        <taxon>Fervidibacillus</taxon>
    </lineage>
</organism>
<evidence type="ECO:0000313" key="2">
    <source>
        <dbReference type="Proteomes" id="UP001164726"/>
    </source>
</evidence>
<dbReference type="PANTHER" id="PTHR38448">
    <property type="entry name" value="REGULATORY PROTEIN YLBF-RELATED"/>
    <property type="match status" value="1"/>
</dbReference>
<dbReference type="Pfam" id="PF06133">
    <property type="entry name" value="Com_YlbF"/>
    <property type="match status" value="1"/>
</dbReference>
<dbReference type="InterPro" id="IPR023378">
    <property type="entry name" value="YheA/YmcA-like_dom_sf"/>
</dbReference>
<dbReference type="InterPro" id="IPR010368">
    <property type="entry name" value="Com_YlbF"/>
</dbReference>
<dbReference type="Proteomes" id="UP001164726">
    <property type="component" value="Chromosome"/>
</dbReference>